<protein>
    <submittedName>
        <fullName evidence="2">Uncharacterized protein</fullName>
    </submittedName>
</protein>
<gene>
    <name evidence="2" type="primary">ORF32120</name>
</gene>
<dbReference type="EMBL" id="HACG01011274">
    <property type="protein sequence ID" value="CEK58139.1"/>
    <property type="molecule type" value="Transcribed_RNA"/>
</dbReference>
<feature type="compositionally biased region" description="Polar residues" evidence="1">
    <location>
        <begin position="57"/>
        <end position="67"/>
    </location>
</feature>
<feature type="non-terminal residue" evidence="2">
    <location>
        <position position="1"/>
    </location>
</feature>
<dbReference type="AlphaFoldDB" id="A0A0B6YPE8"/>
<accession>A0A0B6YPE8</accession>
<proteinExistence type="predicted"/>
<organism evidence="2">
    <name type="scientific">Arion vulgaris</name>
    <dbReference type="NCBI Taxonomy" id="1028688"/>
    <lineage>
        <taxon>Eukaryota</taxon>
        <taxon>Metazoa</taxon>
        <taxon>Spiralia</taxon>
        <taxon>Lophotrochozoa</taxon>
        <taxon>Mollusca</taxon>
        <taxon>Gastropoda</taxon>
        <taxon>Heterobranchia</taxon>
        <taxon>Euthyneura</taxon>
        <taxon>Panpulmonata</taxon>
        <taxon>Eupulmonata</taxon>
        <taxon>Stylommatophora</taxon>
        <taxon>Helicina</taxon>
        <taxon>Arionoidea</taxon>
        <taxon>Arionidae</taxon>
        <taxon>Arion</taxon>
    </lineage>
</organism>
<evidence type="ECO:0000256" key="1">
    <source>
        <dbReference type="SAM" id="MobiDB-lite"/>
    </source>
</evidence>
<feature type="region of interest" description="Disordered" evidence="1">
    <location>
        <begin position="42"/>
        <end position="67"/>
    </location>
</feature>
<evidence type="ECO:0000313" key="2">
    <source>
        <dbReference type="EMBL" id="CEK58139.1"/>
    </source>
</evidence>
<sequence>VQDRNHVVSMPDLSKVPLSEYYPPSNTPVAAEPKKKKGFLSFLGKKDKKPKSDVRQSLESSSTTNLKTNVSQVHRPLLLQACRNENTTQIIR</sequence>
<name>A0A0B6YPE8_9EUPU</name>
<reference evidence="2" key="1">
    <citation type="submission" date="2014-12" db="EMBL/GenBank/DDBJ databases">
        <title>Insight into the proteome of Arion vulgaris.</title>
        <authorList>
            <person name="Aradska J."/>
            <person name="Bulat T."/>
            <person name="Smidak R."/>
            <person name="Sarate P."/>
            <person name="Gangsoo J."/>
            <person name="Sialana F."/>
            <person name="Bilban M."/>
            <person name="Lubec G."/>
        </authorList>
    </citation>
    <scope>NUCLEOTIDE SEQUENCE</scope>
    <source>
        <tissue evidence="2">Skin</tissue>
    </source>
</reference>